<reference evidence="1" key="2">
    <citation type="journal article" date="2015" name="Fish Shellfish Immunol.">
        <title>Early steps in the European eel (Anguilla anguilla)-Vibrio vulnificus interaction in the gills: Role of the RtxA13 toxin.</title>
        <authorList>
            <person name="Callol A."/>
            <person name="Pajuelo D."/>
            <person name="Ebbesson L."/>
            <person name="Teles M."/>
            <person name="MacKenzie S."/>
            <person name="Amaro C."/>
        </authorList>
    </citation>
    <scope>NUCLEOTIDE SEQUENCE</scope>
</reference>
<name>A0A0E9XTI2_ANGAN</name>
<sequence length="19" mass="2147">MYLTQVCHAVPPPHYCCAL</sequence>
<organism evidence="1">
    <name type="scientific">Anguilla anguilla</name>
    <name type="common">European freshwater eel</name>
    <name type="synonym">Muraena anguilla</name>
    <dbReference type="NCBI Taxonomy" id="7936"/>
    <lineage>
        <taxon>Eukaryota</taxon>
        <taxon>Metazoa</taxon>
        <taxon>Chordata</taxon>
        <taxon>Craniata</taxon>
        <taxon>Vertebrata</taxon>
        <taxon>Euteleostomi</taxon>
        <taxon>Actinopterygii</taxon>
        <taxon>Neopterygii</taxon>
        <taxon>Teleostei</taxon>
        <taxon>Anguilliformes</taxon>
        <taxon>Anguillidae</taxon>
        <taxon>Anguilla</taxon>
    </lineage>
</organism>
<evidence type="ECO:0000313" key="1">
    <source>
        <dbReference type="EMBL" id="JAI05965.1"/>
    </source>
</evidence>
<dbReference type="AlphaFoldDB" id="A0A0E9XTI2"/>
<accession>A0A0E9XTI2</accession>
<protein>
    <submittedName>
        <fullName evidence="1">Uncharacterized protein</fullName>
    </submittedName>
</protein>
<proteinExistence type="predicted"/>
<reference evidence="1" key="1">
    <citation type="submission" date="2014-11" db="EMBL/GenBank/DDBJ databases">
        <authorList>
            <person name="Amaro Gonzalez C."/>
        </authorList>
    </citation>
    <scope>NUCLEOTIDE SEQUENCE</scope>
</reference>
<dbReference type="EMBL" id="GBXM01002613">
    <property type="protein sequence ID" value="JAI05965.1"/>
    <property type="molecule type" value="Transcribed_RNA"/>
</dbReference>